<gene>
    <name evidence="1" type="ORF">MPHL21000_12560</name>
</gene>
<reference evidence="1 2" key="1">
    <citation type="submission" date="2012-10" db="EMBL/GenBank/DDBJ databases">
        <title>The draft sequence of the Mycobacterium pheli genome.</title>
        <authorList>
            <person name="Pettersson B.M.F."/>
            <person name="Das S."/>
            <person name="Dasgupta S."/>
            <person name="Bhattacharya A."/>
            <person name="Kirsebom L.A."/>
        </authorList>
    </citation>
    <scope>NUCLEOTIDE SEQUENCE [LARGE SCALE GENOMIC DNA]</scope>
    <source>
        <strain evidence="1 2">CCUG 21000</strain>
    </source>
</reference>
<dbReference type="GeneID" id="74304532"/>
<evidence type="ECO:0000313" key="1">
    <source>
        <dbReference type="EMBL" id="KAB7756087.1"/>
    </source>
</evidence>
<dbReference type="RefSeq" id="WP_003886734.1">
    <property type="nucleotide sequence ID" value="NZ_ANBO01000011.1"/>
</dbReference>
<dbReference type="Proteomes" id="UP000325690">
    <property type="component" value="Unassembled WGS sequence"/>
</dbReference>
<proteinExistence type="predicted"/>
<accession>A0A5N5V4Y6</accession>
<dbReference type="Gene3D" id="3.90.1720.10">
    <property type="entry name" value="endopeptidase domain like (from Nostoc punctiforme)"/>
    <property type="match status" value="1"/>
</dbReference>
<dbReference type="AlphaFoldDB" id="A0A5N5V4Y6"/>
<protein>
    <submittedName>
        <fullName evidence="1">Amidase</fullName>
    </submittedName>
</protein>
<organism evidence="1 2">
    <name type="scientific">Mycolicibacterium phlei DSM 43239 = CCUG 21000</name>
    <dbReference type="NCBI Taxonomy" id="1226750"/>
    <lineage>
        <taxon>Bacteria</taxon>
        <taxon>Bacillati</taxon>
        <taxon>Actinomycetota</taxon>
        <taxon>Actinomycetes</taxon>
        <taxon>Mycobacteriales</taxon>
        <taxon>Mycobacteriaceae</taxon>
        <taxon>Mycolicibacterium</taxon>
    </lineage>
</organism>
<name>A0A5N5V4Y6_MYCPH</name>
<comment type="caution">
    <text evidence="1">The sequence shown here is derived from an EMBL/GenBank/DDBJ whole genome shotgun (WGS) entry which is preliminary data.</text>
</comment>
<evidence type="ECO:0000313" key="2">
    <source>
        <dbReference type="Proteomes" id="UP000325690"/>
    </source>
</evidence>
<dbReference type="EMBL" id="ANBP01000014">
    <property type="protein sequence ID" value="KAB7756087.1"/>
    <property type="molecule type" value="Genomic_DNA"/>
</dbReference>
<keyword evidence="2" id="KW-1185">Reference proteome</keyword>
<sequence length="181" mass="19628">MADRTSVVIVCHVRGDVFSGGPYRLTTDLWNRLETGGFVTDAMLITGSNDPVVPHCDRTAPARAAGRTTAGNIGEPGTPAWGALAKWHQVSRTKAYPALTGPPKEWPRTAGAAGWTVVERPEPRAIVVFPDGHVAWVDTVSERSDRRFLGVTELHRTGDGVPVWSSREVRHVPGMAYILLP</sequence>